<evidence type="ECO:0000313" key="8">
    <source>
        <dbReference type="Proteomes" id="UP000279833"/>
    </source>
</evidence>
<proteinExistence type="predicted"/>
<dbReference type="Pfam" id="PF01388">
    <property type="entry name" value="ARID"/>
    <property type="match status" value="1"/>
</dbReference>
<keyword evidence="8" id="KW-1185">Reference proteome</keyword>
<dbReference type="InterPro" id="IPR001606">
    <property type="entry name" value="ARID_dom"/>
</dbReference>
<feature type="compositionally biased region" description="Polar residues" evidence="4">
    <location>
        <begin position="629"/>
        <end position="641"/>
    </location>
</feature>
<dbReference type="Gene3D" id="2.30.30.140">
    <property type="match status" value="3"/>
</dbReference>
<gene>
    <name evidence="7" type="ORF">SCUD_LOCUS10541</name>
</gene>
<dbReference type="PANTHER" id="PTHR13964:SF27">
    <property type="entry name" value="HAT-TRICK, ISOFORM D"/>
    <property type="match status" value="1"/>
</dbReference>
<keyword evidence="1" id="KW-0805">Transcription regulation</keyword>
<sequence length="837" mass="93048">MEAGDQRLVHTPFVPAGYWSPCAPLSSISMDKTQVNSIPENETSNSDAPGSVQCFPSSFLTVGTAVSAKYRGAFCEATVDHVDLKFRLRVQLKSNKSCVSVDETCLISGSPVIGNEVLVRIANETALPNEQAGIVIRVTDSSIYTVGTSRATLPRCGQPGSDNRPHTSNSTQDHCIANQPPSSLPITPPTSTFTSKLPFLASSSNVTIANDSSAQNTVPGLLKPRSKLHIGAFNVRTLCRIGQQASLARNLESRTIDVCCVSETHIQDPSVVIQLTSPWRNGELTRYILRVSGGPTASSHGLACVGIALSMRAEQALLEWIPVNSRLFFDDGDKRTLRRTQLVIKGERHFKESESLDCLPLTNPEQFRQPVIDQRRKYRSGEDGSSSILDENMDEIETEDVDERSGIKDFNQTISYQPNGNPDKLTDRDDVDDFDPNCSNITEHNDEGRTRSSEANTNVSNMGATDLKHLPASYCRLLGRLVMVDMPLTGKDGFGSPSYGSSTPACKSPGVTPRRRFTPAVVVLPSAMPSIDLGSFSSIDKTHKCYKLLVRSFKDNRFLAVPVTFVKRLKRPDAVELAHTYPALRPAFERALLWLDRHEFPVSWGENAVQTMLGTKNWRYSRRRSRQAASDFTGSINSSPLSLKHTRASSSSSSEASQSPNTCRGLIQKSRGRPTKQLEHSTRKRPRQSDKTQVSRSSSRLKMKRFKGHIIRPTKAEKRRSDVSSNESFRTESSKQSTANYKVIKKGTDRRHKSTTSSKYEKNPISAEFEARDRWIAQLYRFMDERGTPINKAPSLANKDLDLYKLYKVSLFQIITIIIVIIIITITSIYLHINMPW</sequence>
<accession>A0A183K6B6</accession>
<protein>
    <submittedName>
        <fullName evidence="9">ARID domain-containing protein</fullName>
    </submittedName>
</protein>
<feature type="domain" description="ARID" evidence="6">
    <location>
        <begin position="769"/>
        <end position="837"/>
    </location>
</feature>
<dbReference type="PROSITE" id="PS51011">
    <property type="entry name" value="ARID"/>
    <property type="match status" value="1"/>
</dbReference>
<dbReference type="Gene3D" id="1.10.150.60">
    <property type="entry name" value="ARID DNA-binding domain"/>
    <property type="match status" value="1"/>
</dbReference>
<keyword evidence="2" id="KW-0804">Transcription</keyword>
<dbReference type="InterPro" id="IPR051232">
    <property type="entry name" value="ARID/SWI1_ChromRemod"/>
</dbReference>
<evidence type="ECO:0000313" key="9">
    <source>
        <dbReference type="WBParaSite" id="SCUD_0001054101-mRNA-1"/>
    </source>
</evidence>
<dbReference type="PANTHER" id="PTHR13964">
    <property type="entry name" value="RBP-RELATED"/>
    <property type="match status" value="1"/>
</dbReference>
<evidence type="ECO:0000256" key="2">
    <source>
        <dbReference type="ARBA" id="ARBA00023163"/>
    </source>
</evidence>
<keyword evidence="5" id="KW-1133">Transmembrane helix</keyword>
<dbReference type="WBParaSite" id="SCUD_0001054101-mRNA-1">
    <property type="protein sequence ID" value="SCUD_0001054101-mRNA-1"/>
    <property type="gene ID" value="SCUD_0001054101"/>
</dbReference>
<evidence type="ECO:0000256" key="4">
    <source>
        <dbReference type="SAM" id="MobiDB-lite"/>
    </source>
</evidence>
<keyword evidence="5" id="KW-0812">Transmembrane</keyword>
<feature type="transmembrane region" description="Helical" evidence="5">
    <location>
        <begin position="811"/>
        <end position="833"/>
    </location>
</feature>
<reference evidence="9" key="1">
    <citation type="submission" date="2016-06" db="UniProtKB">
        <authorList>
            <consortium name="WormBaseParasite"/>
        </authorList>
    </citation>
    <scope>IDENTIFICATION</scope>
</reference>
<dbReference type="EMBL" id="UZAK01033841">
    <property type="protein sequence ID" value="VDP40366.1"/>
    <property type="molecule type" value="Genomic_DNA"/>
</dbReference>
<feature type="region of interest" description="Disordered" evidence="4">
    <location>
        <begin position="154"/>
        <end position="179"/>
    </location>
</feature>
<evidence type="ECO:0000256" key="1">
    <source>
        <dbReference type="ARBA" id="ARBA00023015"/>
    </source>
</evidence>
<dbReference type="SUPFAM" id="SSF46774">
    <property type="entry name" value="ARID-like"/>
    <property type="match status" value="1"/>
</dbReference>
<evidence type="ECO:0000256" key="3">
    <source>
        <dbReference type="ARBA" id="ARBA00023242"/>
    </source>
</evidence>
<evidence type="ECO:0000256" key="5">
    <source>
        <dbReference type="SAM" id="Phobius"/>
    </source>
</evidence>
<dbReference type="InterPro" id="IPR036431">
    <property type="entry name" value="ARID_dom_sf"/>
</dbReference>
<dbReference type="GO" id="GO:0006357">
    <property type="term" value="P:regulation of transcription by RNA polymerase II"/>
    <property type="evidence" value="ECO:0007669"/>
    <property type="project" value="TreeGrafter"/>
</dbReference>
<name>A0A183K6B6_9TREM</name>
<feature type="region of interest" description="Disordered" evidence="4">
    <location>
        <begin position="629"/>
        <end position="760"/>
    </location>
</feature>
<keyword evidence="3" id="KW-0539">Nucleus</keyword>
<evidence type="ECO:0000313" key="7">
    <source>
        <dbReference type="EMBL" id="VDP40366.1"/>
    </source>
</evidence>
<feature type="compositionally biased region" description="Low complexity" evidence="4">
    <location>
        <begin position="648"/>
        <end position="659"/>
    </location>
</feature>
<dbReference type="AlphaFoldDB" id="A0A183K6B6"/>
<feature type="compositionally biased region" description="Basic residues" evidence="4">
    <location>
        <begin position="699"/>
        <end position="712"/>
    </location>
</feature>
<keyword evidence="5" id="KW-0472">Membrane</keyword>
<reference evidence="7 8" key="2">
    <citation type="submission" date="2018-11" db="EMBL/GenBank/DDBJ databases">
        <authorList>
            <consortium name="Pathogen Informatics"/>
        </authorList>
    </citation>
    <scope>NUCLEOTIDE SEQUENCE [LARGE SCALE GENOMIC DNA]</scope>
    <source>
        <strain evidence="7">Dakar</strain>
        <strain evidence="8">Dakar, Senegal</strain>
    </source>
</reference>
<dbReference type="GO" id="GO:0000976">
    <property type="term" value="F:transcription cis-regulatory region binding"/>
    <property type="evidence" value="ECO:0007669"/>
    <property type="project" value="TreeGrafter"/>
</dbReference>
<dbReference type="Proteomes" id="UP000279833">
    <property type="component" value="Unassembled WGS sequence"/>
</dbReference>
<feature type="compositionally biased region" description="Basic residues" evidence="4">
    <location>
        <begin position="743"/>
        <end position="754"/>
    </location>
</feature>
<dbReference type="STRING" id="6186.A0A183K6B6"/>
<feature type="region of interest" description="Disordered" evidence="4">
    <location>
        <begin position="374"/>
        <end position="395"/>
    </location>
</feature>
<evidence type="ECO:0000259" key="6">
    <source>
        <dbReference type="PROSITE" id="PS51011"/>
    </source>
</evidence>
<organism evidence="9">
    <name type="scientific">Schistosoma curassoni</name>
    <dbReference type="NCBI Taxonomy" id="6186"/>
    <lineage>
        <taxon>Eukaryota</taxon>
        <taxon>Metazoa</taxon>
        <taxon>Spiralia</taxon>
        <taxon>Lophotrochozoa</taxon>
        <taxon>Platyhelminthes</taxon>
        <taxon>Trematoda</taxon>
        <taxon>Digenea</taxon>
        <taxon>Strigeidida</taxon>
        <taxon>Schistosomatoidea</taxon>
        <taxon>Schistosomatidae</taxon>
        <taxon>Schistosoma</taxon>
    </lineage>
</organism>
<dbReference type="GO" id="GO:0005634">
    <property type="term" value="C:nucleus"/>
    <property type="evidence" value="ECO:0007669"/>
    <property type="project" value="TreeGrafter"/>
</dbReference>